<keyword evidence="1 2" id="KW-0808">Transferase</keyword>
<name>A0ABU3AHS2_9ACTN</name>
<gene>
    <name evidence="2" type="ORF">RM812_02340</name>
</gene>
<reference evidence="2" key="1">
    <citation type="submission" date="2024-05" db="EMBL/GenBank/DDBJ databases">
        <title>30 novel species of actinomycetes from the DSMZ collection.</title>
        <authorList>
            <person name="Nouioui I."/>
        </authorList>
    </citation>
    <scope>NUCLEOTIDE SEQUENCE</scope>
    <source>
        <strain evidence="2">DSM 40712</strain>
    </source>
</reference>
<dbReference type="Gene3D" id="3.30.1540.10">
    <property type="entry name" value="formyl-coa transferase, domain 3"/>
    <property type="match status" value="1"/>
</dbReference>
<protein>
    <submittedName>
        <fullName evidence="2">CoA transferase</fullName>
        <ecNumber evidence="2">2.8.3.-</ecNumber>
    </submittedName>
</protein>
<dbReference type="InterPro" id="IPR003673">
    <property type="entry name" value="CoA-Trfase_fam_III"/>
</dbReference>
<accession>A0ABU3AHS2</accession>
<evidence type="ECO:0000313" key="3">
    <source>
        <dbReference type="Proteomes" id="UP001180724"/>
    </source>
</evidence>
<dbReference type="EMBL" id="JAVRFH010000002">
    <property type="protein sequence ID" value="MDT0609077.1"/>
    <property type="molecule type" value="Genomic_DNA"/>
</dbReference>
<organism evidence="2 3">
    <name type="scientific">Streptomyces lancefieldiae</name>
    <dbReference type="NCBI Taxonomy" id="3075520"/>
    <lineage>
        <taxon>Bacteria</taxon>
        <taxon>Bacillati</taxon>
        <taxon>Actinomycetota</taxon>
        <taxon>Actinomycetes</taxon>
        <taxon>Kitasatosporales</taxon>
        <taxon>Streptomycetaceae</taxon>
        <taxon>Streptomyces</taxon>
    </lineage>
</organism>
<evidence type="ECO:0000313" key="2">
    <source>
        <dbReference type="EMBL" id="MDT0609077.1"/>
    </source>
</evidence>
<evidence type="ECO:0000256" key="1">
    <source>
        <dbReference type="ARBA" id="ARBA00022679"/>
    </source>
</evidence>
<dbReference type="InterPro" id="IPR044855">
    <property type="entry name" value="CoA-Trfase_III_dom3_sf"/>
</dbReference>
<dbReference type="GO" id="GO:0016740">
    <property type="term" value="F:transferase activity"/>
    <property type="evidence" value="ECO:0007669"/>
    <property type="project" value="UniProtKB-KW"/>
</dbReference>
<dbReference type="Pfam" id="PF02515">
    <property type="entry name" value="CoA_transf_3"/>
    <property type="match status" value="1"/>
</dbReference>
<sequence>MTDSTTTTGTRPLEGLRVIDLASVIMGPYACQILGDLGADVIKIEPPAGDVMRRLHKRDADTIGALALNINRNKRSVRLDLKSPEGKQAALDIIATADALVTNMRPRALRKLGLTYEDLAESNPRLVYCNAQGFRSDSPAADYAAYDEVIQASSGMVDLMRRVTGKPYYIPTAMADKVCGMTIAYAVLAALLGRQRTGRGQHVEVPMADTMFAFTLVEHIGGQAYEPPAGPVGFPRSLEPGHMAFPTKDGYACILPYNHRDAEAFFAFVGHPEKLEGFTPENFQSKVGDLYELIAHYTDGHTTAEWEAFCSAHSIPFAPVMNLDHAGEHAYWANGHMLDVQQHPHVGAYRVIGEPVRFSDSSLGVRRPCPELGEDTGSVLAEIGYTPEQVTAVTGGAGQDARD</sequence>
<dbReference type="EC" id="2.8.3.-" evidence="2"/>
<dbReference type="InterPro" id="IPR050483">
    <property type="entry name" value="CoA-transferase_III_domain"/>
</dbReference>
<dbReference type="Gene3D" id="3.40.50.10540">
    <property type="entry name" value="Crotonobetainyl-coa:carnitine coa-transferase, domain 1"/>
    <property type="match status" value="1"/>
</dbReference>
<dbReference type="Proteomes" id="UP001180724">
    <property type="component" value="Unassembled WGS sequence"/>
</dbReference>
<dbReference type="PANTHER" id="PTHR48207">
    <property type="entry name" value="SUCCINATE--HYDROXYMETHYLGLUTARATE COA-TRANSFERASE"/>
    <property type="match status" value="1"/>
</dbReference>
<dbReference type="InterPro" id="IPR023606">
    <property type="entry name" value="CoA-Trfase_III_dom_1_sf"/>
</dbReference>
<keyword evidence="3" id="KW-1185">Reference proteome</keyword>
<dbReference type="RefSeq" id="WP_311570672.1">
    <property type="nucleotide sequence ID" value="NZ_JAVRFH010000002.1"/>
</dbReference>
<dbReference type="PANTHER" id="PTHR48207:SF4">
    <property type="entry name" value="BLL6097 PROTEIN"/>
    <property type="match status" value="1"/>
</dbReference>
<comment type="caution">
    <text evidence="2">The sequence shown here is derived from an EMBL/GenBank/DDBJ whole genome shotgun (WGS) entry which is preliminary data.</text>
</comment>
<dbReference type="SUPFAM" id="SSF89796">
    <property type="entry name" value="CoA-transferase family III (CaiB/BaiF)"/>
    <property type="match status" value="1"/>
</dbReference>
<proteinExistence type="predicted"/>